<keyword evidence="2" id="KW-0963">Cytoplasm</keyword>
<dbReference type="EMBL" id="BARV01008033">
    <property type="protein sequence ID" value="GAI15708.1"/>
    <property type="molecule type" value="Genomic_DNA"/>
</dbReference>
<evidence type="ECO:0000256" key="2">
    <source>
        <dbReference type="ARBA" id="ARBA00022490"/>
    </source>
</evidence>
<evidence type="ECO:0000256" key="5">
    <source>
        <dbReference type="ARBA" id="ARBA00022801"/>
    </source>
</evidence>
<keyword evidence="3" id="KW-0540">Nuclease</keyword>
<evidence type="ECO:0000256" key="3">
    <source>
        <dbReference type="ARBA" id="ARBA00022722"/>
    </source>
</evidence>
<evidence type="ECO:0008006" key="7">
    <source>
        <dbReference type="Google" id="ProtNLM"/>
    </source>
</evidence>
<dbReference type="PANTHER" id="PTHR28511:SF1">
    <property type="entry name" value="ENDONUCLEASE V"/>
    <property type="match status" value="1"/>
</dbReference>
<dbReference type="InterPro" id="IPR007581">
    <property type="entry name" value="Endonuclease-V"/>
</dbReference>
<reference evidence="6" key="1">
    <citation type="journal article" date="2014" name="Front. Microbiol.">
        <title>High frequency of phylogenetically diverse reductive dehalogenase-homologous genes in deep subseafloor sedimentary metagenomes.</title>
        <authorList>
            <person name="Kawai M."/>
            <person name="Futagami T."/>
            <person name="Toyoda A."/>
            <person name="Takaki Y."/>
            <person name="Nishi S."/>
            <person name="Hori S."/>
            <person name="Arai W."/>
            <person name="Tsubouchi T."/>
            <person name="Morono Y."/>
            <person name="Uchiyama I."/>
            <person name="Ito T."/>
            <person name="Fujiyama A."/>
            <person name="Inagaki F."/>
            <person name="Takami H."/>
        </authorList>
    </citation>
    <scope>NUCLEOTIDE SEQUENCE</scope>
    <source>
        <strain evidence="6">Expedition CK06-06</strain>
    </source>
</reference>
<dbReference type="GO" id="GO:0006281">
    <property type="term" value="P:DNA repair"/>
    <property type="evidence" value="ECO:0007669"/>
    <property type="project" value="InterPro"/>
</dbReference>
<gene>
    <name evidence="6" type="ORF">S06H3_16258</name>
</gene>
<evidence type="ECO:0000313" key="6">
    <source>
        <dbReference type="EMBL" id="GAI15708.1"/>
    </source>
</evidence>
<evidence type="ECO:0000256" key="1">
    <source>
        <dbReference type="ARBA" id="ARBA00004496"/>
    </source>
</evidence>
<organism evidence="6">
    <name type="scientific">marine sediment metagenome</name>
    <dbReference type="NCBI Taxonomy" id="412755"/>
    <lineage>
        <taxon>unclassified sequences</taxon>
        <taxon>metagenomes</taxon>
        <taxon>ecological metagenomes</taxon>
    </lineage>
</organism>
<dbReference type="Pfam" id="PF04493">
    <property type="entry name" value="Endonuclease_5"/>
    <property type="match status" value="1"/>
</dbReference>
<dbReference type="PANTHER" id="PTHR28511">
    <property type="entry name" value="ENDONUCLEASE V"/>
    <property type="match status" value="1"/>
</dbReference>
<comment type="caution">
    <text evidence="6">The sequence shown here is derived from an EMBL/GenBank/DDBJ whole genome shotgun (WGS) entry which is preliminary data.</text>
</comment>
<dbReference type="GO" id="GO:0043737">
    <property type="term" value="F:deoxyribonuclease V activity"/>
    <property type="evidence" value="ECO:0007669"/>
    <property type="project" value="TreeGrafter"/>
</dbReference>
<sequence length="48" mass="5225">MTFARVLNTTPDLILVDGQGVAHPRRLGLASHLGLLWDRPTIGCAKSR</sequence>
<proteinExistence type="predicted"/>
<dbReference type="GO" id="GO:0003727">
    <property type="term" value="F:single-stranded RNA binding"/>
    <property type="evidence" value="ECO:0007669"/>
    <property type="project" value="TreeGrafter"/>
</dbReference>
<evidence type="ECO:0000256" key="4">
    <source>
        <dbReference type="ARBA" id="ARBA00022759"/>
    </source>
</evidence>
<feature type="non-terminal residue" evidence="6">
    <location>
        <position position="48"/>
    </location>
</feature>
<name>X1L9F1_9ZZZZ</name>
<dbReference type="Gene3D" id="3.30.2170.10">
    <property type="entry name" value="archaeoglobus fulgidus dsm 4304 superfamily"/>
    <property type="match status" value="1"/>
</dbReference>
<keyword evidence="5" id="KW-0378">Hydrolase</keyword>
<comment type="subcellular location">
    <subcellularLocation>
        <location evidence="1">Cytoplasm</location>
    </subcellularLocation>
</comment>
<dbReference type="GO" id="GO:0016891">
    <property type="term" value="F:RNA endonuclease activity producing 5'-phosphomonoesters, hydrolytic mechanism"/>
    <property type="evidence" value="ECO:0007669"/>
    <property type="project" value="TreeGrafter"/>
</dbReference>
<dbReference type="AlphaFoldDB" id="X1L9F1"/>
<accession>X1L9F1</accession>
<dbReference type="GO" id="GO:0005737">
    <property type="term" value="C:cytoplasm"/>
    <property type="evidence" value="ECO:0007669"/>
    <property type="project" value="UniProtKB-SubCell"/>
</dbReference>
<protein>
    <recommendedName>
        <fullName evidence="7">Endonuclease V</fullName>
    </recommendedName>
</protein>
<keyword evidence="4" id="KW-0255">Endonuclease</keyword>